<feature type="transmembrane region" description="Helical" evidence="3">
    <location>
        <begin position="16"/>
        <end position="37"/>
    </location>
</feature>
<dbReference type="PANTHER" id="PTHR45672">
    <property type="entry name" value="PROTEIN DISULFIDE-ISOMERASE C17H9.14C-RELATED"/>
    <property type="match status" value="1"/>
</dbReference>
<dbReference type="SUPFAM" id="SSF52833">
    <property type="entry name" value="Thioredoxin-like"/>
    <property type="match status" value="1"/>
</dbReference>
<feature type="domain" description="Thioredoxin" evidence="4">
    <location>
        <begin position="44"/>
        <end position="159"/>
    </location>
</feature>
<name>A0A6C0D609_9ZZZZ</name>
<dbReference type="GO" id="GO:0005783">
    <property type="term" value="C:endoplasmic reticulum"/>
    <property type="evidence" value="ECO:0007669"/>
    <property type="project" value="TreeGrafter"/>
</dbReference>
<keyword evidence="2" id="KW-0732">Signal</keyword>
<dbReference type="Gene3D" id="3.40.30.10">
    <property type="entry name" value="Glutaredoxin"/>
    <property type="match status" value="1"/>
</dbReference>
<dbReference type="EMBL" id="MN739540">
    <property type="protein sequence ID" value="QHT11971.1"/>
    <property type="molecule type" value="Genomic_DNA"/>
</dbReference>
<protein>
    <recommendedName>
        <fullName evidence="4">Thioredoxin domain-containing protein</fullName>
    </recommendedName>
</protein>
<organism evidence="5">
    <name type="scientific">viral metagenome</name>
    <dbReference type="NCBI Taxonomy" id="1070528"/>
    <lineage>
        <taxon>unclassified sequences</taxon>
        <taxon>metagenomes</taxon>
        <taxon>organismal metagenomes</taxon>
    </lineage>
</organism>
<evidence type="ECO:0000256" key="1">
    <source>
        <dbReference type="ARBA" id="ARBA00006347"/>
    </source>
</evidence>
<dbReference type="GO" id="GO:0003756">
    <property type="term" value="F:protein disulfide isomerase activity"/>
    <property type="evidence" value="ECO:0007669"/>
    <property type="project" value="TreeGrafter"/>
</dbReference>
<dbReference type="PROSITE" id="PS51352">
    <property type="entry name" value="THIOREDOXIN_2"/>
    <property type="match status" value="1"/>
</dbReference>
<dbReference type="InterPro" id="IPR036249">
    <property type="entry name" value="Thioredoxin-like_sf"/>
</dbReference>
<proteinExistence type="inferred from homology"/>
<reference evidence="5" key="1">
    <citation type="journal article" date="2020" name="Nature">
        <title>Giant virus diversity and host interactions through global metagenomics.</title>
        <authorList>
            <person name="Schulz F."/>
            <person name="Roux S."/>
            <person name="Paez-Espino D."/>
            <person name="Jungbluth S."/>
            <person name="Walsh D.A."/>
            <person name="Denef V.J."/>
            <person name="McMahon K.D."/>
            <person name="Konstantinidis K.T."/>
            <person name="Eloe-Fadrosh E.A."/>
            <person name="Kyrpides N.C."/>
            <person name="Woyke T."/>
        </authorList>
    </citation>
    <scope>NUCLEOTIDE SEQUENCE</scope>
    <source>
        <strain evidence="5">GVMAG-M-3300023174-124</strain>
    </source>
</reference>
<accession>A0A6C0D609</accession>
<evidence type="ECO:0000313" key="5">
    <source>
        <dbReference type="EMBL" id="QHT11971.1"/>
    </source>
</evidence>
<dbReference type="Pfam" id="PF00085">
    <property type="entry name" value="Thioredoxin"/>
    <property type="match status" value="1"/>
</dbReference>
<keyword evidence="3" id="KW-1133">Transmembrane helix</keyword>
<dbReference type="AlphaFoldDB" id="A0A6C0D609"/>
<dbReference type="InterPro" id="IPR013766">
    <property type="entry name" value="Thioredoxin_domain"/>
</dbReference>
<dbReference type="GO" id="GO:0006457">
    <property type="term" value="P:protein folding"/>
    <property type="evidence" value="ECO:0007669"/>
    <property type="project" value="TreeGrafter"/>
</dbReference>
<dbReference type="CDD" id="cd02961">
    <property type="entry name" value="PDI_a_family"/>
    <property type="match status" value="1"/>
</dbReference>
<comment type="similarity">
    <text evidence="1">Belongs to the protein disulfide isomerase family.</text>
</comment>
<evidence type="ECO:0000256" key="2">
    <source>
        <dbReference type="ARBA" id="ARBA00022729"/>
    </source>
</evidence>
<keyword evidence="3" id="KW-0812">Transmembrane</keyword>
<sequence>MSSIIQLIYNRYLRRVSYIILVIILLVVFVLLGVYGYKKYYESNQKTKPFDDVANANTRGKPAEVLFFFANWCPHCKNAKPEWYKFKEEYEGKKINGWQIQCIEIDCTDENNETSNKLIAEYKVESYPTIIMVVGDNKINFDSRVTSSALGQLVVSGTQ</sequence>
<evidence type="ECO:0000259" key="4">
    <source>
        <dbReference type="PROSITE" id="PS51352"/>
    </source>
</evidence>
<dbReference type="InterPro" id="IPR051063">
    <property type="entry name" value="PDI"/>
</dbReference>
<dbReference type="PANTHER" id="PTHR45672:SF3">
    <property type="entry name" value="THIOREDOXIN DOMAIN-CONTAINING PROTEIN 5"/>
    <property type="match status" value="1"/>
</dbReference>
<evidence type="ECO:0000256" key="3">
    <source>
        <dbReference type="SAM" id="Phobius"/>
    </source>
</evidence>
<keyword evidence="3" id="KW-0472">Membrane</keyword>